<dbReference type="Pfam" id="PF00175">
    <property type="entry name" value="NAD_binding_1"/>
    <property type="match status" value="1"/>
</dbReference>
<feature type="binding site" evidence="6">
    <location>
        <position position="101"/>
    </location>
    <ligand>
        <name>FAD</name>
        <dbReference type="ChEBI" id="CHEBI:57692"/>
    </ligand>
</feature>
<evidence type="ECO:0000313" key="8">
    <source>
        <dbReference type="EMBL" id="KZP00343.1"/>
    </source>
</evidence>
<protein>
    <recommendedName>
        <fullName evidence="7">FAD-binding FR-type domain-containing protein</fullName>
    </recommendedName>
</protein>
<dbReference type="SUPFAM" id="SSF63380">
    <property type="entry name" value="Riboflavin synthase domain-like"/>
    <property type="match status" value="1"/>
</dbReference>
<dbReference type="PROSITE" id="PS51384">
    <property type="entry name" value="FAD_FR"/>
    <property type="match status" value="1"/>
</dbReference>
<dbReference type="Gene3D" id="2.40.30.10">
    <property type="entry name" value="Translation factors"/>
    <property type="match status" value="1"/>
</dbReference>
<dbReference type="STRING" id="1330018.A0A167QXA2"/>
<feature type="binding site" evidence="6">
    <location>
        <position position="127"/>
    </location>
    <ligand>
        <name>FAD</name>
        <dbReference type="ChEBI" id="CHEBI:57692"/>
    </ligand>
</feature>
<feature type="binding site" evidence="6">
    <location>
        <position position="99"/>
    </location>
    <ligand>
        <name>FAD</name>
        <dbReference type="ChEBI" id="CHEBI:57692"/>
    </ligand>
</feature>
<comment type="similarity">
    <text evidence="2">Belongs to the flavoprotein pyridine nucleotide cytochrome reductase family.</text>
</comment>
<dbReference type="Proteomes" id="UP000076738">
    <property type="component" value="Unassembled WGS sequence"/>
</dbReference>
<name>A0A167QXA2_CALVF</name>
<feature type="binding site" evidence="6">
    <location>
        <position position="100"/>
    </location>
    <ligand>
        <name>FAD</name>
        <dbReference type="ChEBI" id="CHEBI:57692"/>
    </ligand>
</feature>
<reference evidence="8 9" key="1">
    <citation type="journal article" date="2016" name="Mol. Biol. Evol.">
        <title>Comparative Genomics of Early-Diverging Mushroom-Forming Fungi Provides Insights into the Origins of Lignocellulose Decay Capabilities.</title>
        <authorList>
            <person name="Nagy L.G."/>
            <person name="Riley R."/>
            <person name="Tritt A."/>
            <person name="Adam C."/>
            <person name="Daum C."/>
            <person name="Floudas D."/>
            <person name="Sun H."/>
            <person name="Yadav J.S."/>
            <person name="Pangilinan J."/>
            <person name="Larsson K.H."/>
            <person name="Matsuura K."/>
            <person name="Barry K."/>
            <person name="Labutti K."/>
            <person name="Kuo R."/>
            <person name="Ohm R.A."/>
            <person name="Bhattacharya S.S."/>
            <person name="Shirouzu T."/>
            <person name="Yoshinaga Y."/>
            <person name="Martin F.M."/>
            <person name="Grigoriev I.V."/>
            <person name="Hibbett D.S."/>
        </authorList>
    </citation>
    <scope>NUCLEOTIDE SEQUENCE [LARGE SCALE GENOMIC DNA]</scope>
    <source>
        <strain evidence="8 9">TUFC12733</strain>
    </source>
</reference>
<evidence type="ECO:0000256" key="6">
    <source>
        <dbReference type="PIRSR" id="PIRSR601834-1"/>
    </source>
</evidence>
<dbReference type="InterPro" id="IPR017927">
    <property type="entry name" value="FAD-bd_FR_type"/>
</dbReference>
<evidence type="ECO:0000256" key="4">
    <source>
        <dbReference type="ARBA" id="ARBA00022827"/>
    </source>
</evidence>
<comment type="cofactor">
    <cofactor evidence="1 6">
        <name>FAD</name>
        <dbReference type="ChEBI" id="CHEBI:57692"/>
    </cofactor>
</comment>
<evidence type="ECO:0000256" key="3">
    <source>
        <dbReference type="ARBA" id="ARBA00022630"/>
    </source>
</evidence>
<dbReference type="PANTHER" id="PTHR19370">
    <property type="entry name" value="NADH-CYTOCHROME B5 REDUCTASE"/>
    <property type="match status" value="1"/>
</dbReference>
<keyword evidence="9" id="KW-1185">Reference proteome</keyword>
<accession>A0A167QXA2</accession>
<keyword evidence="3 6" id="KW-0285">Flavoprotein</keyword>
<dbReference type="GO" id="GO:0016491">
    <property type="term" value="F:oxidoreductase activity"/>
    <property type="evidence" value="ECO:0007669"/>
    <property type="project" value="UniProtKB-KW"/>
</dbReference>
<feature type="domain" description="FAD-binding FR-type" evidence="7">
    <location>
        <begin position="51"/>
        <end position="152"/>
    </location>
</feature>
<feature type="binding site" evidence="6">
    <location>
        <position position="128"/>
    </location>
    <ligand>
        <name>FAD</name>
        <dbReference type="ChEBI" id="CHEBI:57692"/>
    </ligand>
</feature>
<organism evidence="8 9">
    <name type="scientific">Calocera viscosa (strain TUFC12733)</name>
    <dbReference type="NCBI Taxonomy" id="1330018"/>
    <lineage>
        <taxon>Eukaryota</taxon>
        <taxon>Fungi</taxon>
        <taxon>Dikarya</taxon>
        <taxon>Basidiomycota</taxon>
        <taxon>Agaricomycotina</taxon>
        <taxon>Dacrymycetes</taxon>
        <taxon>Dacrymycetales</taxon>
        <taxon>Dacrymycetaceae</taxon>
        <taxon>Calocera</taxon>
    </lineage>
</organism>
<dbReference type="PANTHER" id="PTHR19370:SF184">
    <property type="entry name" value="NADH-CYTOCHROME B5 REDUCTASE-LIKE"/>
    <property type="match status" value="1"/>
</dbReference>
<evidence type="ECO:0000256" key="5">
    <source>
        <dbReference type="ARBA" id="ARBA00023002"/>
    </source>
</evidence>
<dbReference type="InterPro" id="IPR017938">
    <property type="entry name" value="Riboflavin_synthase-like_b-brl"/>
</dbReference>
<keyword evidence="4 6" id="KW-0274">FAD</keyword>
<dbReference type="InterPro" id="IPR001834">
    <property type="entry name" value="CBR-like"/>
</dbReference>
<dbReference type="SUPFAM" id="SSF52343">
    <property type="entry name" value="Ferredoxin reductase-like, C-terminal NADP-linked domain"/>
    <property type="match status" value="1"/>
</dbReference>
<evidence type="ECO:0000256" key="1">
    <source>
        <dbReference type="ARBA" id="ARBA00001974"/>
    </source>
</evidence>
<proteinExistence type="inferred from homology"/>
<dbReference type="AlphaFoldDB" id="A0A167QXA2"/>
<evidence type="ECO:0000256" key="2">
    <source>
        <dbReference type="ARBA" id="ARBA00006105"/>
    </source>
</evidence>
<dbReference type="Gene3D" id="3.40.50.80">
    <property type="entry name" value="Nucleotide-binding domain of ferredoxin-NADP reductase (FNR) module"/>
    <property type="match status" value="1"/>
</dbReference>
<keyword evidence="5" id="KW-0560">Oxidoreductase</keyword>
<dbReference type="OrthoDB" id="432685at2759"/>
<dbReference type="Pfam" id="PF00970">
    <property type="entry name" value="FAD_binding_6"/>
    <property type="match status" value="1"/>
</dbReference>
<dbReference type="EMBL" id="KV417269">
    <property type="protein sequence ID" value="KZP00343.1"/>
    <property type="molecule type" value="Genomic_DNA"/>
</dbReference>
<evidence type="ECO:0000313" key="9">
    <source>
        <dbReference type="Proteomes" id="UP000076738"/>
    </source>
</evidence>
<evidence type="ECO:0000259" key="7">
    <source>
        <dbReference type="PROSITE" id="PS51384"/>
    </source>
</evidence>
<dbReference type="InterPro" id="IPR001433">
    <property type="entry name" value="OxRdtase_FAD/NAD-bd"/>
</dbReference>
<dbReference type="InterPro" id="IPR039261">
    <property type="entry name" value="FNR_nucleotide-bd"/>
</dbReference>
<sequence length="342" mass="38206">MPPPPSPTAHAVPSPPKLRRLPLALGTTVLGLSLASWYFLRPPSPKALDPASYSPALITSHTHPTPRTSLLKLRLPSPSPPPEPFYVLWVKSPQVQIERPYTPLRGLEGEGGEEVELWVRHERGGEVSRYLSGRKVGEEVEVRGWTRSIQWQDKDWDEVIMLSGGTGIAPFHQLLHHLFLSSPVPPQKTRFTLLHGSRSPSELPPPEILGPLAALQQRWPERFRMRLFVDELAGGPAVHSVGDERLLLNERRIQLDDLLRAVDPPPPPRFRFLGRVMALLPPFMSPRQEEKPKRNKVLWLVSGPEEMVEAYAGPRARDLSEGEVGGVLGSMGTGKGWEVRKL</sequence>
<gene>
    <name evidence="8" type="ORF">CALVIDRAFT_270891</name>
</gene>
<dbReference type="InterPro" id="IPR008333">
    <property type="entry name" value="Cbr1-like_FAD-bd_dom"/>
</dbReference>